<proteinExistence type="predicted"/>
<dbReference type="PANTHER" id="PTHR22916">
    <property type="entry name" value="GLYCOSYLTRANSFERASE"/>
    <property type="match status" value="1"/>
</dbReference>
<name>A0ABP8M6F0_9BACT</name>
<accession>A0ABP8M6F0</accession>
<gene>
    <name evidence="2" type="ORF">GCM10023188_45920</name>
</gene>
<dbReference type="RefSeq" id="WP_345162863.1">
    <property type="nucleotide sequence ID" value="NZ_BAABHC010000039.1"/>
</dbReference>
<keyword evidence="3" id="KW-1185">Reference proteome</keyword>
<comment type="caution">
    <text evidence="2">The sequence shown here is derived from an EMBL/GenBank/DDBJ whole genome shotgun (WGS) entry which is preliminary data.</text>
</comment>
<protein>
    <submittedName>
        <fullName evidence="2">Glycosyltransferase family 2 protein</fullName>
    </submittedName>
</protein>
<evidence type="ECO:0000259" key="1">
    <source>
        <dbReference type="Pfam" id="PF00535"/>
    </source>
</evidence>
<sequence length="318" mass="36671">MSPTPLVSIVCLCYNHARFLREALDSVLAQTYPNMEVIVVDDCSTDGSVSIIREYIAKHPHMQFVSTGHNRGNTAAFNIGWRASHGDYIIDFATDDVLLPERVAQQVEAFEKLDQTHGVIYTDAVYINDDSTPIGYHYRRRQDGQLDAYAPSGDVFSDLLGKYIICPPTMMVRRRVFEALNGYDETLAYEDFDFWVRSSRIYKYFYLDRVTTKRRVHTSSLSQSWYKPGNKLLASTVKVCRKAAGLVKTEQERQALAQRLKYEARHAYLTGNFAEAGQFLDLLRQQGGIPVVYQFLETLNRNRIRLGWLRKVYHYLKH</sequence>
<reference evidence="3" key="1">
    <citation type="journal article" date="2019" name="Int. J. Syst. Evol. Microbiol.">
        <title>The Global Catalogue of Microorganisms (GCM) 10K type strain sequencing project: providing services to taxonomists for standard genome sequencing and annotation.</title>
        <authorList>
            <consortium name="The Broad Institute Genomics Platform"/>
            <consortium name="The Broad Institute Genome Sequencing Center for Infectious Disease"/>
            <person name="Wu L."/>
            <person name="Ma J."/>
        </authorList>
    </citation>
    <scope>NUCLEOTIDE SEQUENCE [LARGE SCALE GENOMIC DNA]</scope>
    <source>
        <strain evidence="3">JCM 17926</strain>
    </source>
</reference>
<evidence type="ECO:0000313" key="3">
    <source>
        <dbReference type="Proteomes" id="UP001500552"/>
    </source>
</evidence>
<dbReference type="SUPFAM" id="SSF53448">
    <property type="entry name" value="Nucleotide-diphospho-sugar transferases"/>
    <property type="match status" value="1"/>
</dbReference>
<evidence type="ECO:0000313" key="2">
    <source>
        <dbReference type="EMBL" id="GAA4444224.1"/>
    </source>
</evidence>
<dbReference type="Pfam" id="PF00535">
    <property type="entry name" value="Glycos_transf_2"/>
    <property type="match status" value="1"/>
</dbReference>
<dbReference type="Proteomes" id="UP001500552">
    <property type="component" value="Unassembled WGS sequence"/>
</dbReference>
<dbReference type="EMBL" id="BAABHC010000039">
    <property type="protein sequence ID" value="GAA4444224.1"/>
    <property type="molecule type" value="Genomic_DNA"/>
</dbReference>
<dbReference type="Gene3D" id="3.90.550.10">
    <property type="entry name" value="Spore Coat Polysaccharide Biosynthesis Protein SpsA, Chain A"/>
    <property type="match status" value="1"/>
</dbReference>
<dbReference type="InterPro" id="IPR029044">
    <property type="entry name" value="Nucleotide-diphossugar_trans"/>
</dbReference>
<feature type="domain" description="Glycosyltransferase 2-like" evidence="1">
    <location>
        <begin position="8"/>
        <end position="179"/>
    </location>
</feature>
<dbReference type="PANTHER" id="PTHR22916:SF3">
    <property type="entry name" value="UDP-GLCNAC:BETAGAL BETA-1,3-N-ACETYLGLUCOSAMINYLTRANSFERASE-LIKE PROTEIN 1"/>
    <property type="match status" value="1"/>
</dbReference>
<dbReference type="InterPro" id="IPR001173">
    <property type="entry name" value="Glyco_trans_2-like"/>
</dbReference>
<organism evidence="2 3">
    <name type="scientific">Pontibacter saemangeumensis</name>
    <dbReference type="NCBI Taxonomy" id="1084525"/>
    <lineage>
        <taxon>Bacteria</taxon>
        <taxon>Pseudomonadati</taxon>
        <taxon>Bacteroidota</taxon>
        <taxon>Cytophagia</taxon>
        <taxon>Cytophagales</taxon>
        <taxon>Hymenobacteraceae</taxon>
        <taxon>Pontibacter</taxon>
    </lineage>
</organism>